<feature type="domain" description="Complex 1 LYR protein" evidence="1">
    <location>
        <begin position="9"/>
        <end position="42"/>
    </location>
</feature>
<evidence type="ECO:0000313" key="2">
    <source>
        <dbReference type="Proteomes" id="UP000036681"/>
    </source>
</evidence>
<reference evidence="3" key="1">
    <citation type="submission" date="2023-03" db="UniProtKB">
        <authorList>
            <consortium name="WormBaseParasite"/>
        </authorList>
    </citation>
    <scope>IDENTIFICATION</scope>
</reference>
<dbReference type="AlphaFoldDB" id="A0A9J2QA58"/>
<proteinExistence type="predicted"/>
<sequence>MGSISKQAWIKIYKDLQRAATQFPQYYYREFFKRRIRDHFTAVDSKLSDTERYKVILLSYKFRIYLYFIGR</sequence>
<accession>A0A9J2QA58</accession>
<organism evidence="2 3">
    <name type="scientific">Ascaris lumbricoides</name>
    <name type="common">Giant roundworm</name>
    <dbReference type="NCBI Taxonomy" id="6252"/>
    <lineage>
        <taxon>Eukaryota</taxon>
        <taxon>Metazoa</taxon>
        <taxon>Ecdysozoa</taxon>
        <taxon>Nematoda</taxon>
        <taxon>Chromadorea</taxon>
        <taxon>Rhabditida</taxon>
        <taxon>Spirurina</taxon>
        <taxon>Ascaridomorpha</taxon>
        <taxon>Ascaridoidea</taxon>
        <taxon>Ascarididae</taxon>
        <taxon>Ascaris</taxon>
    </lineage>
</organism>
<evidence type="ECO:0000259" key="1">
    <source>
        <dbReference type="Pfam" id="PF05347"/>
    </source>
</evidence>
<name>A0A9J2QA58_ASCLU</name>
<dbReference type="Proteomes" id="UP000036681">
    <property type="component" value="Unplaced"/>
</dbReference>
<dbReference type="WBParaSite" id="ALUE_0001838401-mRNA-1">
    <property type="protein sequence ID" value="ALUE_0001838401-mRNA-1"/>
    <property type="gene ID" value="ALUE_0001838401"/>
</dbReference>
<keyword evidence="2" id="KW-1185">Reference proteome</keyword>
<evidence type="ECO:0000313" key="3">
    <source>
        <dbReference type="WBParaSite" id="ALUE_0001838401-mRNA-1"/>
    </source>
</evidence>
<protein>
    <submittedName>
        <fullName evidence="3">Complex 1 LYR protein domain-containing protein</fullName>
    </submittedName>
</protein>
<dbReference type="Pfam" id="PF05347">
    <property type="entry name" value="Complex1_LYR"/>
    <property type="match status" value="1"/>
</dbReference>
<dbReference type="InterPro" id="IPR008011">
    <property type="entry name" value="Complex1_LYR_dom"/>
</dbReference>